<gene>
    <name evidence="1" type="ORF">T02_8100</name>
</gene>
<proteinExistence type="predicted"/>
<organism evidence="1 2">
    <name type="scientific">Trichinella nativa</name>
    <dbReference type="NCBI Taxonomy" id="6335"/>
    <lineage>
        <taxon>Eukaryota</taxon>
        <taxon>Metazoa</taxon>
        <taxon>Ecdysozoa</taxon>
        <taxon>Nematoda</taxon>
        <taxon>Enoplea</taxon>
        <taxon>Dorylaimia</taxon>
        <taxon>Trichinellida</taxon>
        <taxon>Trichinellidae</taxon>
        <taxon>Trichinella</taxon>
    </lineage>
</organism>
<dbReference type="EMBL" id="JYDW01000314">
    <property type="protein sequence ID" value="KRZ49434.1"/>
    <property type="molecule type" value="Genomic_DNA"/>
</dbReference>
<comment type="caution">
    <text evidence="1">The sequence shown here is derived from an EMBL/GenBank/DDBJ whole genome shotgun (WGS) entry which is preliminary data.</text>
</comment>
<dbReference type="AlphaFoldDB" id="A0A0V1KQ86"/>
<evidence type="ECO:0000313" key="2">
    <source>
        <dbReference type="Proteomes" id="UP000054721"/>
    </source>
</evidence>
<keyword evidence="2" id="KW-1185">Reference proteome</keyword>
<reference evidence="1 2" key="1">
    <citation type="submission" date="2015-05" db="EMBL/GenBank/DDBJ databases">
        <title>Evolution of Trichinella species and genotypes.</title>
        <authorList>
            <person name="Korhonen P.K."/>
            <person name="Edoardo P."/>
            <person name="Giuseppe L.R."/>
            <person name="Gasser R.B."/>
        </authorList>
    </citation>
    <scope>NUCLEOTIDE SEQUENCE [LARGE SCALE GENOMIC DNA]</scope>
    <source>
        <strain evidence="1">ISS10</strain>
    </source>
</reference>
<evidence type="ECO:0000313" key="1">
    <source>
        <dbReference type="EMBL" id="KRZ49434.1"/>
    </source>
</evidence>
<sequence>MEATSEPHHAVFVEERDELPEHSHHETSLVSLATCFIHFFSAAFSSTSVSSRAVFRSSGGACA</sequence>
<protein>
    <submittedName>
        <fullName evidence="1">Uncharacterized protein</fullName>
    </submittedName>
</protein>
<accession>A0A0V1KQ86</accession>
<name>A0A0V1KQ86_9BILA</name>
<dbReference type="Proteomes" id="UP000054721">
    <property type="component" value="Unassembled WGS sequence"/>
</dbReference>